<dbReference type="OrthoDB" id="9808773at2"/>
<dbReference type="InterPro" id="IPR003682">
    <property type="entry name" value="rRNA_ssu_MeTfrase_G"/>
</dbReference>
<dbReference type="STRING" id="580166.AUP43_00395"/>
<comment type="subcellular location">
    <subcellularLocation>
        <location evidence="6">Cytoplasm</location>
    </subcellularLocation>
</comment>
<name>A0A154WH45_9PROT</name>
<comment type="caution">
    <text evidence="6">Lacks conserved residue(s) required for the propagation of feature annotation.</text>
</comment>
<dbReference type="SUPFAM" id="SSF53335">
    <property type="entry name" value="S-adenosyl-L-methionine-dependent methyltransferases"/>
    <property type="match status" value="1"/>
</dbReference>
<evidence type="ECO:0000313" key="7">
    <source>
        <dbReference type="EMBL" id="KZD12837.1"/>
    </source>
</evidence>
<feature type="binding site" evidence="6">
    <location>
        <begin position="124"/>
        <end position="125"/>
    </location>
    <ligand>
        <name>S-adenosyl-L-methionine</name>
        <dbReference type="ChEBI" id="CHEBI:59789"/>
    </ligand>
</feature>
<keyword evidence="1 6" id="KW-0963">Cytoplasm</keyword>
<evidence type="ECO:0000256" key="3">
    <source>
        <dbReference type="ARBA" id="ARBA00022603"/>
    </source>
</evidence>
<evidence type="ECO:0000256" key="6">
    <source>
        <dbReference type="HAMAP-Rule" id="MF_00074"/>
    </source>
</evidence>
<protein>
    <recommendedName>
        <fullName evidence="6">Ribosomal RNA small subunit methyltransferase G</fullName>
        <ecNumber evidence="6">2.1.1.170</ecNumber>
    </recommendedName>
    <alternativeName>
        <fullName evidence="6">16S rRNA 7-methylguanosine methyltransferase</fullName>
        <shortName evidence="6">16S rRNA m7G methyltransferase</shortName>
    </alternativeName>
</protein>
<feature type="binding site" evidence="6">
    <location>
        <position position="75"/>
    </location>
    <ligand>
        <name>S-adenosyl-L-methionine</name>
        <dbReference type="ChEBI" id="CHEBI:59789"/>
    </ligand>
</feature>
<dbReference type="PANTHER" id="PTHR31760:SF0">
    <property type="entry name" value="S-ADENOSYL-L-METHIONINE-DEPENDENT METHYLTRANSFERASES SUPERFAMILY PROTEIN"/>
    <property type="match status" value="1"/>
</dbReference>
<comment type="caution">
    <text evidence="7">The sequence shown here is derived from an EMBL/GenBank/DDBJ whole genome shotgun (WGS) entry which is preliminary data.</text>
</comment>
<dbReference type="InterPro" id="IPR029063">
    <property type="entry name" value="SAM-dependent_MTases_sf"/>
</dbReference>
<evidence type="ECO:0000256" key="5">
    <source>
        <dbReference type="ARBA" id="ARBA00022691"/>
    </source>
</evidence>
<comment type="function">
    <text evidence="6">Specifically methylates the N7 position of guanine in position 527 of 16S rRNA.</text>
</comment>
<feature type="binding site" evidence="6">
    <location>
        <position position="138"/>
    </location>
    <ligand>
        <name>S-adenosyl-L-methionine</name>
        <dbReference type="ChEBI" id="CHEBI:59789"/>
    </ligand>
</feature>
<evidence type="ECO:0000256" key="4">
    <source>
        <dbReference type="ARBA" id="ARBA00022679"/>
    </source>
</evidence>
<keyword evidence="8" id="KW-1185">Reference proteome</keyword>
<organism evidence="7 8">
    <name type="scientific">Oceanibaculum pacificum</name>
    <dbReference type="NCBI Taxonomy" id="580166"/>
    <lineage>
        <taxon>Bacteria</taxon>
        <taxon>Pseudomonadati</taxon>
        <taxon>Pseudomonadota</taxon>
        <taxon>Alphaproteobacteria</taxon>
        <taxon>Rhodospirillales</taxon>
        <taxon>Oceanibaculaceae</taxon>
        <taxon>Oceanibaculum</taxon>
    </lineage>
</organism>
<dbReference type="Pfam" id="PF02527">
    <property type="entry name" value="GidB"/>
    <property type="match status" value="1"/>
</dbReference>
<dbReference type="EC" id="2.1.1.170" evidence="6"/>
<dbReference type="CDD" id="cd02440">
    <property type="entry name" value="AdoMet_MTases"/>
    <property type="match status" value="1"/>
</dbReference>
<gene>
    <name evidence="6" type="primary">rsmG</name>
    <name evidence="7" type="ORF">AUP43_00395</name>
</gene>
<dbReference type="Gene3D" id="3.40.50.150">
    <property type="entry name" value="Vaccinia Virus protein VP39"/>
    <property type="match status" value="1"/>
</dbReference>
<accession>A0A154WH45</accession>
<dbReference type="AlphaFoldDB" id="A0A154WH45"/>
<keyword evidence="5 6" id="KW-0949">S-adenosyl-L-methionine</keyword>
<reference evidence="7 8" key="1">
    <citation type="submission" date="2015-12" db="EMBL/GenBank/DDBJ databases">
        <title>Genome sequence of Oceanibaculum pacificum MCCC 1A02656.</title>
        <authorList>
            <person name="Lu L."/>
            <person name="Lai Q."/>
            <person name="Shao Z."/>
            <person name="Qian P."/>
        </authorList>
    </citation>
    <scope>NUCLEOTIDE SEQUENCE [LARGE SCALE GENOMIC DNA]</scope>
    <source>
        <strain evidence="7 8">MCCC 1A02656</strain>
    </source>
</reference>
<keyword evidence="3 6" id="KW-0489">Methyltransferase</keyword>
<dbReference type="GO" id="GO:0070043">
    <property type="term" value="F:rRNA (guanine-N7-)-methyltransferase activity"/>
    <property type="evidence" value="ECO:0007669"/>
    <property type="project" value="UniProtKB-UniRule"/>
</dbReference>
<comment type="similarity">
    <text evidence="6">Belongs to the methyltransferase superfamily. RNA methyltransferase RsmG family.</text>
</comment>
<dbReference type="Proteomes" id="UP000076400">
    <property type="component" value="Unassembled WGS sequence"/>
</dbReference>
<keyword evidence="4 6" id="KW-0808">Transferase</keyword>
<dbReference type="GO" id="GO:0005829">
    <property type="term" value="C:cytosol"/>
    <property type="evidence" value="ECO:0007669"/>
    <property type="project" value="TreeGrafter"/>
</dbReference>
<evidence type="ECO:0000256" key="2">
    <source>
        <dbReference type="ARBA" id="ARBA00022552"/>
    </source>
</evidence>
<feature type="binding site" evidence="6">
    <location>
        <position position="80"/>
    </location>
    <ligand>
        <name>S-adenosyl-L-methionine</name>
        <dbReference type="ChEBI" id="CHEBI:59789"/>
    </ligand>
</feature>
<dbReference type="EMBL" id="LPXN01000001">
    <property type="protein sequence ID" value="KZD12837.1"/>
    <property type="molecule type" value="Genomic_DNA"/>
</dbReference>
<sequence>MPAISGPDHLRAHLPVSRETLDRLQIYVDLLRRWQRAVNLVGPSTIEEVWTRHILDSAQLLAYIPQQAKSLLDIGTGAGLPGLILAIMGVEQVHLMESDAKKVTFLREAARLTKTNVTLHHGRIETLEPFPVDVVTARALASVEGLLDYTRPYRQADSVCLFLKGGGVEQELRQAATRWKMTVNQFPSATADEGVILKLEAIRDVG</sequence>
<dbReference type="PANTHER" id="PTHR31760">
    <property type="entry name" value="S-ADENOSYL-L-METHIONINE-DEPENDENT METHYLTRANSFERASES SUPERFAMILY PROTEIN"/>
    <property type="match status" value="1"/>
</dbReference>
<evidence type="ECO:0000313" key="8">
    <source>
        <dbReference type="Proteomes" id="UP000076400"/>
    </source>
</evidence>
<dbReference type="RefSeq" id="WP_067551035.1">
    <property type="nucleotide sequence ID" value="NZ_LPXN01000001.1"/>
</dbReference>
<dbReference type="HAMAP" id="MF_00074">
    <property type="entry name" value="16SrRNA_methyltr_G"/>
    <property type="match status" value="1"/>
</dbReference>
<keyword evidence="2 6" id="KW-0698">rRNA processing</keyword>
<comment type="catalytic activity">
    <reaction evidence="6">
        <text>guanosine(527) in 16S rRNA + S-adenosyl-L-methionine = N(7)-methylguanosine(527) in 16S rRNA + S-adenosyl-L-homocysteine</text>
        <dbReference type="Rhea" id="RHEA:42732"/>
        <dbReference type="Rhea" id="RHEA-COMP:10209"/>
        <dbReference type="Rhea" id="RHEA-COMP:10210"/>
        <dbReference type="ChEBI" id="CHEBI:57856"/>
        <dbReference type="ChEBI" id="CHEBI:59789"/>
        <dbReference type="ChEBI" id="CHEBI:74269"/>
        <dbReference type="ChEBI" id="CHEBI:74480"/>
        <dbReference type="EC" id="2.1.1.170"/>
    </reaction>
</comment>
<dbReference type="NCBIfam" id="TIGR00138">
    <property type="entry name" value="rsmG_gidB"/>
    <property type="match status" value="1"/>
</dbReference>
<dbReference type="PIRSF" id="PIRSF003078">
    <property type="entry name" value="GidB"/>
    <property type="match status" value="1"/>
</dbReference>
<proteinExistence type="inferred from homology"/>
<evidence type="ECO:0000256" key="1">
    <source>
        <dbReference type="ARBA" id="ARBA00022490"/>
    </source>
</evidence>